<proteinExistence type="inferred from homology"/>
<dbReference type="NCBIfam" id="TIGR01411">
    <property type="entry name" value="tatAE"/>
    <property type="match status" value="1"/>
</dbReference>
<dbReference type="AlphaFoldDB" id="A0A7X1E7Y4"/>
<keyword evidence="2 9" id="KW-0813">Transport</keyword>
<comment type="caution">
    <text evidence="11">The sequence shown here is derived from an EMBL/GenBank/DDBJ whole genome shotgun (WGS) entry which is preliminary data.</text>
</comment>
<evidence type="ECO:0000256" key="6">
    <source>
        <dbReference type="ARBA" id="ARBA00022989"/>
    </source>
</evidence>
<keyword evidence="3 9" id="KW-1003">Cell membrane</keyword>
<dbReference type="Pfam" id="PF02416">
    <property type="entry name" value="TatA_B_E"/>
    <property type="match status" value="1"/>
</dbReference>
<dbReference type="Gene3D" id="1.20.5.3310">
    <property type="match status" value="1"/>
</dbReference>
<comment type="similarity">
    <text evidence="9">Belongs to the TatA/E family.</text>
</comment>
<feature type="transmembrane region" description="Helical" evidence="9">
    <location>
        <begin position="6"/>
        <end position="29"/>
    </location>
</feature>
<evidence type="ECO:0000313" key="12">
    <source>
        <dbReference type="Proteomes" id="UP000526501"/>
    </source>
</evidence>
<evidence type="ECO:0000256" key="1">
    <source>
        <dbReference type="ARBA" id="ARBA00004162"/>
    </source>
</evidence>
<keyword evidence="7 9" id="KW-0811">Translocation</keyword>
<dbReference type="PRINTS" id="PR01506">
    <property type="entry name" value="TATBPROTEIN"/>
</dbReference>
<dbReference type="GO" id="GO:0043953">
    <property type="term" value="P:protein transport by the Tat complex"/>
    <property type="evidence" value="ECO:0007669"/>
    <property type="project" value="UniProtKB-UniRule"/>
</dbReference>
<comment type="subcellular location">
    <subcellularLocation>
        <location evidence="1 9">Cell membrane</location>
        <topology evidence="1 9">Single-pass membrane protein</topology>
    </subcellularLocation>
</comment>
<reference evidence="11 12" key="1">
    <citation type="submission" date="2020-07" db="EMBL/GenBank/DDBJ databases">
        <authorList>
            <person name="Feng X."/>
        </authorList>
    </citation>
    <scope>NUCLEOTIDE SEQUENCE [LARGE SCALE GENOMIC DNA]</scope>
    <source>
        <strain evidence="11 12">JCM23202</strain>
    </source>
</reference>
<evidence type="ECO:0000256" key="8">
    <source>
        <dbReference type="ARBA" id="ARBA00023136"/>
    </source>
</evidence>
<dbReference type="GO" id="GO:0008320">
    <property type="term" value="F:protein transmembrane transporter activity"/>
    <property type="evidence" value="ECO:0007669"/>
    <property type="project" value="UniProtKB-UniRule"/>
</dbReference>
<gene>
    <name evidence="9" type="primary">tatA</name>
    <name evidence="11" type="ORF">H5P27_06430</name>
</gene>
<keyword evidence="5 9" id="KW-0653">Protein transport</keyword>
<protein>
    <recommendedName>
        <fullName evidence="9">Sec-independent protein translocase protein TatA</fullName>
    </recommendedName>
</protein>
<keyword evidence="12" id="KW-1185">Reference proteome</keyword>
<dbReference type="InterPro" id="IPR006312">
    <property type="entry name" value="TatA/E"/>
</dbReference>
<evidence type="ECO:0000256" key="9">
    <source>
        <dbReference type="HAMAP-Rule" id="MF_00236"/>
    </source>
</evidence>
<evidence type="ECO:0000313" key="11">
    <source>
        <dbReference type="EMBL" id="MBC2605676.1"/>
    </source>
</evidence>
<dbReference type="HAMAP" id="MF_00236">
    <property type="entry name" value="TatA_E"/>
    <property type="match status" value="1"/>
</dbReference>
<accession>A0A7X1E7Y4</accession>
<name>A0A7X1E7Y4_9BACT</name>
<comment type="subunit">
    <text evidence="9">Forms a complex with TatC.</text>
</comment>
<sequence length="87" mass="9479">MQANNAVLGIMNMGWPEITIVIVIFILLFGAKKLPELARGVGKSIKEFKKATSSIEDEVRNAIEEEPKPSAPKPQPTADKEKTSAES</sequence>
<evidence type="ECO:0000256" key="3">
    <source>
        <dbReference type="ARBA" id="ARBA00022475"/>
    </source>
</evidence>
<evidence type="ECO:0000256" key="4">
    <source>
        <dbReference type="ARBA" id="ARBA00022692"/>
    </source>
</evidence>
<keyword evidence="4 9" id="KW-0812">Transmembrane</keyword>
<dbReference type="EMBL" id="JACHVC010000006">
    <property type="protein sequence ID" value="MBC2605676.1"/>
    <property type="molecule type" value="Genomic_DNA"/>
</dbReference>
<feature type="compositionally biased region" description="Basic and acidic residues" evidence="10">
    <location>
        <begin position="78"/>
        <end position="87"/>
    </location>
</feature>
<comment type="function">
    <text evidence="9">Part of the twin-arginine translocation (Tat) system that transports large folded proteins containing a characteristic twin-arginine motif in their signal peptide across membranes. TatA could form the protein-conducting channel of the Tat system.</text>
</comment>
<dbReference type="Proteomes" id="UP000526501">
    <property type="component" value="Unassembled WGS sequence"/>
</dbReference>
<dbReference type="GO" id="GO:0033281">
    <property type="term" value="C:TAT protein transport complex"/>
    <property type="evidence" value="ECO:0007669"/>
    <property type="project" value="UniProtKB-UniRule"/>
</dbReference>
<evidence type="ECO:0000256" key="5">
    <source>
        <dbReference type="ARBA" id="ARBA00022927"/>
    </source>
</evidence>
<evidence type="ECO:0000256" key="10">
    <source>
        <dbReference type="SAM" id="MobiDB-lite"/>
    </source>
</evidence>
<evidence type="ECO:0000256" key="7">
    <source>
        <dbReference type="ARBA" id="ARBA00023010"/>
    </source>
</evidence>
<organism evidence="11 12">
    <name type="scientific">Pelagicoccus albus</name>
    <dbReference type="NCBI Taxonomy" id="415222"/>
    <lineage>
        <taxon>Bacteria</taxon>
        <taxon>Pseudomonadati</taxon>
        <taxon>Verrucomicrobiota</taxon>
        <taxon>Opitutia</taxon>
        <taxon>Puniceicoccales</taxon>
        <taxon>Pelagicoccaceae</taxon>
        <taxon>Pelagicoccus</taxon>
    </lineage>
</organism>
<dbReference type="NCBIfam" id="NF011430">
    <property type="entry name" value="PRK14861.1"/>
    <property type="match status" value="1"/>
</dbReference>
<keyword evidence="8 9" id="KW-0472">Membrane</keyword>
<dbReference type="PANTHER" id="PTHR42982:SF1">
    <property type="entry name" value="SEC-INDEPENDENT PROTEIN TRANSLOCASE PROTEIN TATA"/>
    <property type="match status" value="1"/>
</dbReference>
<dbReference type="PANTHER" id="PTHR42982">
    <property type="entry name" value="SEC-INDEPENDENT PROTEIN TRANSLOCASE PROTEIN TATA"/>
    <property type="match status" value="1"/>
</dbReference>
<feature type="compositionally biased region" description="Basic and acidic residues" evidence="10">
    <location>
        <begin position="59"/>
        <end position="68"/>
    </location>
</feature>
<dbReference type="InterPro" id="IPR003369">
    <property type="entry name" value="TatA/B/E"/>
</dbReference>
<keyword evidence="6 9" id="KW-1133">Transmembrane helix</keyword>
<dbReference type="RefSeq" id="WP_185659544.1">
    <property type="nucleotide sequence ID" value="NZ_CAWPOO010000006.1"/>
</dbReference>
<evidence type="ECO:0000256" key="2">
    <source>
        <dbReference type="ARBA" id="ARBA00022448"/>
    </source>
</evidence>
<feature type="region of interest" description="Disordered" evidence="10">
    <location>
        <begin position="59"/>
        <end position="87"/>
    </location>
</feature>